<protein>
    <submittedName>
        <fullName evidence="1">DUF1465 family protein</fullName>
    </submittedName>
</protein>
<dbReference type="Pfam" id="PF07323">
    <property type="entry name" value="DUF1465"/>
    <property type="match status" value="1"/>
</dbReference>
<name>A0ABY8FT15_9SPHN</name>
<gene>
    <name evidence="1" type="ORF">P7228_03580</name>
</gene>
<evidence type="ECO:0000313" key="2">
    <source>
        <dbReference type="Proteomes" id="UP001215827"/>
    </source>
</evidence>
<dbReference type="InterPro" id="IPR038301">
    <property type="entry name" value="AraC-like_sf"/>
</dbReference>
<dbReference type="InterPro" id="IPR010848">
    <property type="entry name" value="DUF1465"/>
</dbReference>
<evidence type="ECO:0000313" key="1">
    <source>
        <dbReference type="EMBL" id="WFL78159.1"/>
    </source>
</evidence>
<dbReference type="RefSeq" id="WP_278016849.1">
    <property type="nucleotide sequence ID" value="NZ_CP121106.1"/>
</dbReference>
<dbReference type="Proteomes" id="UP001215827">
    <property type="component" value="Chromosome"/>
</dbReference>
<keyword evidence="2" id="KW-1185">Reference proteome</keyword>
<accession>A0ABY8FT15</accession>
<proteinExistence type="predicted"/>
<sequence>MSHSSDLSRPIIETLYTEALMLADEVRAVFALGMHEVDPEASDLLRLALSSEGLKATTRMMHVLAWLLNQRAYFSGELTETQLRKHSRLPEDRPSRAEDLALLEIPTRELIDETVRLHSRIARLDKAWRDGFEVQPTVRKLHERIGREMMAREVRAGEHRLGG</sequence>
<dbReference type="EMBL" id="CP121106">
    <property type="protein sequence ID" value="WFL78159.1"/>
    <property type="molecule type" value="Genomic_DNA"/>
</dbReference>
<reference evidence="1 2" key="1">
    <citation type="submission" date="2023-03" db="EMBL/GenBank/DDBJ databases">
        <title>Altererythrobacter sp. CAU 1644 isolated from sand.</title>
        <authorList>
            <person name="Kim W."/>
        </authorList>
    </citation>
    <scope>NUCLEOTIDE SEQUENCE [LARGE SCALE GENOMIC DNA]</scope>
    <source>
        <strain evidence="1 2">CAU 1644</strain>
    </source>
</reference>
<organism evidence="1 2">
    <name type="scientific">Altererythrobacter arenosus</name>
    <dbReference type="NCBI Taxonomy" id="3032592"/>
    <lineage>
        <taxon>Bacteria</taxon>
        <taxon>Pseudomonadati</taxon>
        <taxon>Pseudomonadota</taxon>
        <taxon>Alphaproteobacteria</taxon>
        <taxon>Sphingomonadales</taxon>
        <taxon>Erythrobacteraceae</taxon>
        <taxon>Altererythrobacter</taxon>
    </lineage>
</organism>
<dbReference type="Gene3D" id="1.10.8.930">
    <property type="entry name" value="Protein of unknown function DUF1465"/>
    <property type="match status" value="1"/>
</dbReference>